<dbReference type="Gene3D" id="3.30.980.10">
    <property type="entry name" value="Threonyl-trna Synthetase, Chain A, domain 2"/>
    <property type="match status" value="1"/>
</dbReference>
<proteinExistence type="predicted"/>
<dbReference type="InterPro" id="IPR003593">
    <property type="entry name" value="AAA+_ATPase"/>
</dbReference>
<dbReference type="AlphaFoldDB" id="A0A7V4DE12"/>
<dbReference type="Gene3D" id="3.40.50.300">
    <property type="entry name" value="P-loop containing nucleotide triphosphate hydrolases"/>
    <property type="match status" value="1"/>
</dbReference>
<reference evidence="2" key="1">
    <citation type="journal article" date="2020" name="mSystems">
        <title>Genome- and Community-Level Interaction Insights into Carbon Utilization and Element Cycling Functions of Hydrothermarchaeota in Hydrothermal Sediment.</title>
        <authorList>
            <person name="Zhou Z."/>
            <person name="Liu Y."/>
            <person name="Xu W."/>
            <person name="Pan J."/>
            <person name="Luo Z.H."/>
            <person name="Li M."/>
        </authorList>
    </citation>
    <scope>NUCLEOTIDE SEQUENCE [LARGE SCALE GENOMIC DNA]</scope>
    <source>
        <strain evidence="2">SpSt-747</strain>
    </source>
</reference>
<keyword evidence="2" id="KW-0808">Transferase</keyword>
<keyword evidence="2" id="KW-0418">Kinase</keyword>
<dbReference type="InterPro" id="IPR018163">
    <property type="entry name" value="Thr/Ala-tRNA-synth_IIc_edit"/>
</dbReference>
<dbReference type="SMART" id="SM00382">
    <property type="entry name" value="AAA"/>
    <property type="match status" value="1"/>
</dbReference>
<name>A0A7V4DE12_9BACT</name>
<accession>A0A7V4DE12</accession>
<dbReference type="PROSITE" id="PS51880">
    <property type="entry name" value="TGS"/>
    <property type="match status" value="1"/>
</dbReference>
<dbReference type="SUPFAM" id="SSF55186">
    <property type="entry name" value="ThrRS/AlaRS common domain"/>
    <property type="match status" value="1"/>
</dbReference>
<sequence>MECRITLGDGTTISATPGETLEDIIRRAYPEKYRLFLAAQLDGEIVDLSSRVEQDHTVVFFPFGHPEGRRTYIRSLLFLLSYAVSQVLPGKRLRVLHSMSDGLFCEVEGAEHNLSDLLETIEKVMRETIAQDLPIEREVVNWEKAIHIYTRRGREDVVRLFRYLRTPAVPLYRLGDFYDHYYGPLCPRTGYLTSFGFVVVPPGFIVQFPKDDTGKLPPYVFRPKLFSAFKEAAQWGKIMNIENVGELNEAIARGEGKEIIAIAEALHEKKIAQIADLITQRKGSLKLVLIAGPSSSGKTTFTRRLYTQLRVNGWKPITISLDDYFLSRHELQGSVQDYESPEALDLELFKEQLLLLVAGKEVEIPRYNFITGTREPRGIRSRLEKDGVILVEGLHALNPRLSQDIPEEEKFKIYVSALTTLNIDDHNRIPTTDCRLIRRIVRDSQFRGSKAEEVFATWPKVRAGEEKYIFPYQEEADVMFNSSLIYEFCILRQYAEALLRAITPESPSYLEAYRLYSFLNHFMLLNPSFVPSNSILREFIG</sequence>
<protein>
    <submittedName>
        <fullName evidence="2">Nucleoside kinase</fullName>
    </submittedName>
</protein>
<dbReference type="PRINTS" id="PR00988">
    <property type="entry name" value="URIDINKINASE"/>
</dbReference>
<dbReference type="CDD" id="cd02028">
    <property type="entry name" value="UMPK_like"/>
    <property type="match status" value="1"/>
</dbReference>
<dbReference type="InterPro" id="IPR004095">
    <property type="entry name" value="TGS"/>
</dbReference>
<feature type="domain" description="TGS" evidence="1">
    <location>
        <begin position="1"/>
        <end position="62"/>
    </location>
</feature>
<dbReference type="InterPro" id="IPR027417">
    <property type="entry name" value="P-loop_NTPase"/>
</dbReference>
<dbReference type="InterPro" id="IPR006083">
    <property type="entry name" value="PRK/URK"/>
</dbReference>
<dbReference type="GO" id="GO:0016301">
    <property type="term" value="F:kinase activity"/>
    <property type="evidence" value="ECO:0007669"/>
    <property type="project" value="UniProtKB-KW"/>
</dbReference>
<dbReference type="InterPro" id="IPR012675">
    <property type="entry name" value="Beta-grasp_dom_sf"/>
</dbReference>
<dbReference type="PANTHER" id="PTHR10285">
    <property type="entry name" value="URIDINE KINASE"/>
    <property type="match status" value="1"/>
</dbReference>
<organism evidence="2">
    <name type="scientific">Candidatus Caldatribacterium californiense</name>
    <dbReference type="NCBI Taxonomy" id="1454726"/>
    <lineage>
        <taxon>Bacteria</taxon>
        <taxon>Pseudomonadati</taxon>
        <taxon>Atribacterota</taxon>
        <taxon>Atribacteria</taxon>
        <taxon>Atribacterales</taxon>
        <taxon>Candidatus Caldatribacteriaceae</taxon>
        <taxon>Candidatus Caldatribacterium</taxon>
    </lineage>
</organism>
<dbReference type="Pfam" id="PF00485">
    <property type="entry name" value="PRK"/>
    <property type="match status" value="1"/>
</dbReference>
<comment type="caution">
    <text evidence="2">The sequence shown here is derived from an EMBL/GenBank/DDBJ whole genome shotgun (WGS) entry which is preliminary data.</text>
</comment>
<gene>
    <name evidence="2" type="ORF">ENV30_04420</name>
</gene>
<dbReference type="SUPFAM" id="SSF52540">
    <property type="entry name" value="P-loop containing nucleoside triphosphate hydrolases"/>
    <property type="match status" value="1"/>
</dbReference>
<dbReference type="EMBL" id="DTFV01000061">
    <property type="protein sequence ID" value="HGI30539.1"/>
    <property type="molecule type" value="Genomic_DNA"/>
</dbReference>
<dbReference type="GO" id="GO:0005524">
    <property type="term" value="F:ATP binding"/>
    <property type="evidence" value="ECO:0007669"/>
    <property type="project" value="InterPro"/>
</dbReference>
<evidence type="ECO:0000313" key="2">
    <source>
        <dbReference type="EMBL" id="HGI30539.1"/>
    </source>
</evidence>
<dbReference type="Gene3D" id="3.10.20.30">
    <property type="match status" value="1"/>
</dbReference>
<evidence type="ECO:0000259" key="1">
    <source>
        <dbReference type="PROSITE" id="PS51880"/>
    </source>
</evidence>